<dbReference type="AlphaFoldDB" id="A0AA41Z909"/>
<accession>A0AA41Z909</accession>
<dbReference type="EMBL" id="JANFAV010000005">
    <property type="protein sequence ID" value="MCW6535017.1"/>
    <property type="molecule type" value="Genomic_DNA"/>
</dbReference>
<evidence type="ECO:0000313" key="1">
    <source>
        <dbReference type="EMBL" id="MCW6535017.1"/>
    </source>
</evidence>
<comment type="caution">
    <text evidence="1">The sequence shown here is derived from an EMBL/GenBank/DDBJ whole genome shotgun (WGS) entry which is preliminary data.</text>
</comment>
<name>A0AA41Z909_9SPHN</name>
<sequence length="131" mass="13421">MNWMTLGGSLAAVLALGGVAAALKLGRSERILVEEADALREADQAVAGFAGISAVIGSDGRGALVFGADRRVVVLKAHGAHIAARVIAWDAVRATPGGMLVETGERRFGAVALPGVDALDVRRLAPQLTQV</sequence>
<gene>
    <name evidence="1" type="ORF">NEE01_09485</name>
</gene>
<organism evidence="1 2">
    <name type="scientific">Sphingomonas lycopersici</name>
    <dbReference type="NCBI Taxonomy" id="2951807"/>
    <lineage>
        <taxon>Bacteria</taxon>
        <taxon>Pseudomonadati</taxon>
        <taxon>Pseudomonadota</taxon>
        <taxon>Alphaproteobacteria</taxon>
        <taxon>Sphingomonadales</taxon>
        <taxon>Sphingomonadaceae</taxon>
        <taxon>Sphingomonas</taxon>
    </lineage>
</organism>
<dbReference type="Proteomes" id="UP001165565">
    <property type="component" value="Unassembled WGS sequence"/>
</dbReference>
<keyword evidence="2" id="KW-1185">Reference proteome</keyword>
<reference evidence="1" key="1">
    <citation type="submission" date="2022-06" db="EMBL/GenBank/DDBJ databases">
        <title>Sphingomonas sp. nov. isolated from rhizosphere soil of tomato.</title>
        <authorList>
            <person name="Dong H."/>
            <person name="Gao R."/>
        </authorList>
    </citation>
    <scope>NUCLEOTIDE SEQUENCE</scope>
    <source>
        <strain evidence="1">MMSM24</strain>
    </source>
</reference>
<protein>
    <submittedName>
        <fullName evidence="1">Uncharacterized protein</fullName>
    </submittedName>
</protein>
<evidence type="ECO:0000313" key="2">
    <source>
        <dbReference type="Proteomes" id="UP001165565"/>
    </source>
</evidence>
<proteinExistence type="predicted"/>